<dbReference type="Pfam" id="PF00664">
    <property type="entry name" value="ABC_membrane"/>
    <property type="match status" value="1"/>
</dbReference>
<dbReference type="HOGENOM" id="CLU_012126_0_0_7"/>
<feature type="domain" description="ABC transmembrane type-1" evidence="9">
    <location>
        <begin position="20"/>
        <end position="302"/>
    </location>
</feature>
<organism evidence="10 11">
    <name type="scientific">Oleidesulfovibrio alaskensis (strain ATCC BAA-1058 / DSM 17464 / G20)</name>
    <name type="common">Desulfovibrio alaskensis</name>
    <dbReference type="NCBI Taxonomy" id="207559"/>
    <lineage>
        <taxon>Bacteria</taxon>
        <taxon>Pseudomonadati</taxon>
        <taxon>Thermodesulfobacteriota</taxon>
        <taxon>Desulfovibrionia</taxon>
        <taxon>Desulfovibrionales</taxon>
        <taxon>Desulfovibrionaceae</taxon>
        <taxon>Oleidesulfovibrio</taxon>
    </lineage>
</organism>
<dbReference type="PANTHER" id="PTHR24221">
    <property type="entry name" value="ATP-BINDING CASSETTE SUB-FAMILY B"/>
    <property type="match status" value="1"/>
</dbReference>
<evidence type="ECO:0000256" key="6">
    <source>
        <dbReference type="ARBA" id="ARBA00023136"/>
    </source>
</evidence>
<evidence type="ECO:0000259" key="8">
    <source>
        <dbReference type="PROSITE" id="PS50893"/>
    </source>
</evidence>
<dbReference type="CDD" id="cd07346">
    <property type="entry name" value="ABC_6TM_exporters"/>
    <property type="match status" value="1"/>
</dbReference>
<evidence type="ECO:0000313" key="11">
    <source>
        <dbReference type="Proteomes" id="UP000002710"/>
    </source>
</evidence>
<feature type="transmembrane region" description="Helical" evidence="7">
    <location>
        <begin position="16"/>
        <end position="35"/>
    </location>
</feature>
<dbReference type="InterPro" id="IPR027417">
    <property type="entry name" value="P-loop_NTPase"/>
</dbReference>
<keyword evidence="10" id="KW-0378">Hydrolase</keyword>
<evidence type="ECO:0000313" key="10">
    <source>
        <dbReference type="EMBL" id="ABB37523.1"/>
    </source>
</evidence>
<dbReference type="Proteomes" id="UP000002710">
    <property type="component" value="Chromosome"/>
</dbReference>
<dbReference type="SMART" id="SM00382">
    <property type="entry name" value="AAA"/>
    <property type="match status" value="1"/>
</dbReference>
<name>Q314X3_OLEA2</name>
<evidence type="ECO:0000256" key="4">
    <source>
        <dbReference type="ARBA" id="ARBA00022840"/>
    </source>
</evidence>
<dbReference type="GO" id="GO:0016887">
    <property type="term" value="F:ATP hydrolysis activity"/>
    <property type="evidence" value="ECO:0007669"/>
    <property type="project" value="InterPro"/>
</dbReference>
<dbReference type="Gene3D" id="3.40.50.300">
    <property type="entry name" value="P-loop containing nucleotide triphosphate hydrolases"/>
    <property type="match status" value="2"/>
</dbReference>
<feature type="transmembrane region" description="Helical" evidence="7">
    <location>
        <begin position="158"/>
        <end position="177"/>
    </location>
</feature>
<dbReference type="STRING" id="207559.Dde_0722"/>
<dbReference type="RefSeq" id="WP_011366804.1">
    <property type="nucleotide sequence ID" value="NC_007519.1"/>
</dbReference>
<dbReference type="GO" id="GO:0034040">
    <property type="term" value="F:ATPase-coupled lipid transmembrane transporter activity"/>
    <property type="evidence" value="ECO:0007669"/>
    <property type="project" value="TreeGrafter"/>
</dbReference>
<dbReference type="KEGG" id="dde:Dde_0722"/>
<dbReference type="InterPro" id="IPR003439">
    <property type="entry name" value="ABC_transporter-like_ATP-bd"/>
</dbReference>
<dbReference type="AlphaFoldDB" id="Q314X3"/>
<dbReference type="InterPro" id="IPR003593">
    <property type="entry name" value="AAA+_ATPase"/>
</dbReference>
<dbReference type="PROSITE" id="PS00211">
    <property type="entry name" value="ABC_TRANSPORTER_1"/>
    <property type="match status" value="1"/>
</dbReference>
<dbReference type="GO" id="GO:0140359">
    <property type="term" value="F:ABC-type transporter activity"/>
    <property type="evidence" value="ECO:0007669"/>
    <property type="project" value="InterPro"/>
</dbReference>
<keyword evidence="3" id="KW-0547">Nucleotide-binding</keyword>
<dbReference type="EMBL" id="CP000112">
    <property type="protein sequence ID" value="ABB37523.1"/>
    <property type="molecule type" value="Genomic_DNA"/>
</dbReference>
<dbReference type="eggNOG" id="COG1132">
    <property type="taxonomic scope" value="Bacteria"/>
</dbReference>
<gene>
    <name evidence="10" type="ordered locus">Dde_0722</name>
</gene>
<evidence type="ECO:0000256" key="3">
    <source>
        <dbReference type="ARBA" id="ARBA00022741"/>
    </source>
</evidence>
<dbReference type="InterPro" id="IPR036640">
    <property type="entry name" value="ABC1_TM_sf"/>
</dbReference>
<dbReference type="PROSITE" id="PS50893">
    <property type="entry name" value="ABC_TRANSPORTER_2"/>
    <property type="match status" value="1"/>
</dbReference>
<comment type="subcellular location">
    <subcellularLocation>
        <location evidence="1">Cell membrane</location>
        <topology evidence="1">Multi-pass membrane protein</topology>
    </subcellularLocation>
</comment>
<protein>
    <submittedName>
        <fullName evidence="10">Xenobiotic-transporting ATPase., Beta-glucan-transporting ATPase</fullName>
        <ecNumber evidence="10">3.6.3.42</ecNumber>
        <ecNumber evidence="10">3.6.3.44</ecNumber>
    </submittedName>
</protein>
<reference evidence="10 11" key="1">
    <citation type="journal article" date="2011" name="J. Bacteriol.">
        <title>Complete genome sequence and updated annotation of Desulfovibrio alaskensis G20.</title>
        <authorList>
            <person name="Hauser L.J."/>
            <person name="Land M.L."/>
            <person name="Brown S.D."/>
            <person name="Larimer F."/>
            <person name="Keller K.L."/>
            <person name="Rapp-Giles B.J."/>
            <person name="Price M.N."/>
            <person name="Lin M."/>
            <person name="Bruce D.C."/>
            <person name="Detter J.C."/>
            <person name="Tapia R."/>
            <person name="Han C.S."/>
            <person name="Goodwin L.A."/>
            <person name="Cheng J.F."/>
            <person name="Pitluck S."/>
            <person name="Copeland A."/>
            <person name="Lucas S."/>
            <person name="Nolan M."/>
            <person name="Lapidus A.L."/>
            <person name="Palumbo A.V."/>
            <person name="Wall J.D."/>
        </authorList>
    </citation>
    <scope>NUCLEOTIDE SEQUENCE [LARGE SCALE GENOMIC DNA]</scope>
    <source>
        <strain evidence="11">ATCC BAA 1058 / DSM 17464 / G20</strain>
    </source>
</reference>
<dbReference type="Pfam" id="PF00005">
    <property type="entry name" value="ABC_tran"/>
    <property type="match status" value="2"/>
</dbReference>
<dbReference type="InterPro" id="IPR039421">
    <property type="entry name" value="Type_1_exporter"/>
</dbReference>
<dbReference type="SUPFAM" id="SSF90123">
    <property type="entry name" value="ABC transporter transmembrane region"/>
    <property type="match status" value="1"/>
</dbReference>
<dbReference type="PANTHER" id="PTHR24221:SF654">
    <property type="entry name" value="ATP-BINDING CASSETTE SUB-FAMILY B MEMBER 6"/>
    <property type="match status" value="1"/>
</dbReference>
<evidence type="ECO:0000259" key="9">
    <source>
        <dbReference type="PROSITE" id="PS50929"/>
    </source>
</evidence>
<dbReference type="PROSITE" id="PS50929">
    <property type="entry name" value="ABC_TM1F"/>
    <property type="match status" value="1"/>
</dbReference>
<dbReference type="InterPro" id="IPR011527">
    <property type="entry name" value="ABC1_TM_dom"/>
</dbReference>
<keyword evidence="6 7" id="KW-0472">Membrane</keyword>
<sequence>MVTKRSLYYWVFKGNARLQALLVAVILVTVVTRILPLEMQKRIINQAIGMRDFEALLYYCGLYIAAVVSAGALKYVINLLQGWIGNRTLVRLRRRLYEHILSLPLPFFRRTSPGLVISSVMTELESMAAFAGSAVSAPVVNILTFIGFAGYMFWLNPLLAGLSIAVYPVEMLFIPWLQRKYNTTNRQRTAAVRDISGKVGESVSGISEVHGNASVPLEGRRFGTALEGLFHLAFRLHALKFGIKFVNNFFQSLGPFILFLVGGYLAINGRFDLGALVAFLSAYEKVYDPWKELMEFYQLWQDTQVRYRQVMDYFDYEPEVAAAPQDRPPFALTGDIVIRDAVYDVGGNIRLVDGISLDIAAGEHVALVGFSGSGKSTLARLVTQHYRYTAGSVRLDGHEVKDLTRLDVMANMGVVAQQPFIFDGTIYENLVYGCEALQAQQVPQGHMPDLDNVIEVLQQVGLFADVLRFSLRAVLDSHAEQQFRDGIIRGRARFEELHGAGLTHDIERFDESRYMMYATMAENLLFGTPLFPSWQGGELAGNRIFRRLLDEAGLTEPLLRLGHDLIVRTVGIIGSAGADAELFAKSPVPQEYFDEAAQLVRRLRDVRADRPLSAQSEADVKALLRVALGYLPARHKIVPMPGHILQVVPSFRRVLREALEALPSPPVAFYCRESYLFGQSVLDNIVYGHVKSDSAGAEERIYQRVMQLLIVEGVLEQMLRVGLDFRVGSMGDRLSGGQQQKVALARAFLKEPPILVLDEATSALDNASQARIQNLLERKWKGRSTVISVVHRLDTLRGYDRIAVLRAGRIVELGSWDELMERKGALYGLVHRAG</sequence>
<evidence type="ECO:0000256" key="1">
    <source>
        <dbReference type="ARBA" id="ARBA00004651"/>
    </source>
</evidence>
<dbReference type="InterPro" id="IPR017871">
    <property type="entry name" value="ABC_transporter-like_CS"/>
</dbReference>
<keyword evidence="11" id="KW-1185">Reference proteome</keyword>
<dbReference type="GO" id="GO:0005886">
    <property type="term" value="C:plasma membrane"/>
    <property type="evidence" value="ECO:0007669"/>
    <property type="project" value="UniProtKB-SubCell"/>
</dbReference>
<feature type="transmembrane region" description="Helical" evidence="7">
    <location>
        <begin position="56"/>
        <end position="77"/>
    </location>
</feature>
<evidence type="ECO:0000256" key="5">
    <source>
        <dbReference type="ARBA" id="ARBA00022989"/>
    </source>
</evidence>
<feature type="transmembrane region" description="Helical" evidence="7">
    <location>
        <begin position="245"/>
        <end position="267"/>
    </location>
</feature>
<dbReference type="Gene3D" id="1.20.1560.10">
    <property type="entry name" value="ABC transporter type 1, transmembrane domain"/>
    <property type="match status" value="1"/>
</dbReference>
<evidence type="ECO:0000256" key="2">
    <source>
        <dbReference type="ARBA" id="ARBA00022692"/>
    </source>
</evidence>
<dbReference type="EC" id="3.6.3.42" evidence="10"/>
<dbReference type="EC" id="3.6.3.44" evidence="10"/>
<accession>Q314X3</accession>
<keyword evidence="2 7" id="KW-0812">Transmembrane</keyword>
<evidence type="ECO:0000256" key="7">
    <source>
        <dbReference type="SAM" id="Phobius"/>
    </source>
</evidence>
<proteinExistence type="predicted"/>
<dbReference type="SUPFAM" id="SSF52540">
    <property type="entry name" value="P-loop containing nucleoside triphosphate hydrolases"/>
    <property type="match status" value="1"/>
</dbReference>
<keyword evidence="4" id="KW-0067">ATP-binding</keyword>
<keyword evidence="5 7" id="KW-1133">Transmembrane helix</keyword>
<feature type="domain" description="ABC transporter" evidence="8">
    <location>
        <begin position="336"/>
        <end position="832"/>
    </location>
</feature>
<feature type="transmembrane region" description="Helical" evidence="7">
    <location>
        <begin position="129"/>
        <end position="152"/>
    </location>
</feature>
<dbReference type="GO" id="GO:0005524">
    <property type="term" value="F:ATP binding"/>
    <property type="evidence" value="ECO:0007669"/>
    <property type="project" value="UniProtKB-KW"/>
</dbReference>